<sequence>MFKILTFSSIFFLILLTSIMVNAQDVDPTKPLSGADFSSISKAQATPKAELILESIIHGVEVHTAVINGQVLKVGDFIRQYQLVAVNNTSVVLRSAEKRLKLSVFSSVVVKSK</sequence>
<evidence type="ECO:0000313" key="2">
    <source>
        <dbReference type="EMBL" id="TWX55630.1"/>
    </source>
</evidence>
<feature type="signal peptide" evidence="1">
    <location>
        <begin position="1"/>
        <end position="23"/>
    </location>
</feature>
<evidence type="ECO:0000313" key="5">
    <source>
        <dbReference type="Proteomes" id="UP000321917"/>
    </source>
</evidence>
<name>A0A5C6Q6U8_9GAMM</name>
<organism evidence="3 5">
    <name type="scientific">Colwellia hornerae</name>
    <dbReference type="NCBI Taxonomy" id="89402"/>
    <lineage>
        <taxon>Bacteria</taxon>
        <taxon>Pseudomonadati</taxon>
        <taxon>Pseudomonadota</taxon>
        <taxon>Gammaproteobacteria</taxon>
        <taxon>Alteromonadales</taxon>
        <taxon>Colwelliaceae</taxon>
        <taxon>Colwellia</taxon>
    </lineage>
</organism>
<dbReference type="EMBL" id="VOLR01000027">
    <property type="protein sequence ID" value="TWX55630.1"/>
    <property type="molecule type" value="Genomic_DNA"/>
</dbReference>
<comment type="caution">
    <text evidence="3">The sequence shown here is derived from an EMBL/GenBank/DDBJ whole genome shotgun (WGS) entry which is preliminary data.</text>
</comment>
<dbReference type="Proteomes" id="UP000321917">
    <property type="component" value="Unassembled WGS sequence"/>
</dbReference>
<protein>
    <recommendedName>
        <fullName evidence="6">MSHA biogenesis protein MshK</fullName>
    </recommendedName>
</protein>
<dbReference type="RefSeq" id="WP_146800485.1">
    <property type="nucleotide sequence ID" value="NZ_VOLP01000026.1"/>
</dbReference>
<reference evidence="3 5" key="1">
    <citation type="submission" date="2019-07" db="EMBL/GenBank/DDBJ databases">
        <title>Genomes of sea-ice associated Colwellia species.</title>
        <authorList>
            <person name="Bowman J.P."/>
        </authorList>
    </citation>
    <scope>NUCLEOTIDE SEQUENCE [LARGE SCALE GENOMIC DNA]</scope>
    <source>
        <strain evidence="2 4">ACAM 607</strain>
        <strain evidence="3 5">IC036</strain>
    </source>
</reference>
<gene>
    <name evidence="2" type="ORF">ESZ26_16130</name>
    <name evidence="3" type="ORF">ESZ27_14185</name>
</gene>
<evidence type="ECO:0000313" key="3">
    <source>
        <dbReference type="EMBL" id="TWX64646.1"/>
    </source>
</evidence>
<keyword evidence="1" id="KW-0732">Signal</keyword>
<dbReference type="AlphaFoldDB" id="A0A5C6Q6U8"/>
<feature type="chain" id="PRO_5022837964" description="MSHA biogenesis protein MshK" evidence="1">
    <location>
        <begin position="24"/>
        <end position="113"/>
    </location>
</feature>
<dbReference type="Proteomes" id="UP000321525">
    <property type="component" value="Unassembled WGS sequence"/>
</dbReference>
<accession>A0A5C6Q6U8</accession>
<dbReference type="EMBL" id="VOLQ01000030">
    <property type="protein sequence ID" value="TWX64646.1"/>
    <property type="molecule type" value="Genomic_DNA"/>
</dbReference>
<evidence type="ECO:0000313" key="4">
    <source>
        <dbReference type="Proteomes" id="UP000321525"/>
    </source>
</evidence>
<proteinExistence type="predicted"/>
<evidence type="ECO:0000256" key="1">
    <source>
        <dbReference type="SAM" id="SignalP"/>
    </source>
</evidence>
<keyword evidence="4" id="KW-1185">Reference proteome</keyword>
<evidence type="ECO:0008006" key="6">
    <source>
        <dbReference type="Google" id="ProtNLM"/>
    </source>
</evidence>
<dbReference type="OrthoDB" id="6227641at2"/>